<dbReference type="eggNOG" id="KOG3043">
    <property type="taxonomic scope" value="Eukaryota"/>
</dbReference>
<dbReference type="Gene3D" id="3.40.50.1820">
    <property type="entry name" value="alpha/beta hydrolase"/>
    <property type="match status" value="1"/>
</dbReference>
<dbReference type="OMA" id="SKACCTR"/>
<keyword evidence="2" id="KW-0378">Hydrolase</keyword>
<protein>
    <submittedName>
        <fullName evidence="2">Dienelactone hydrolase family protein</fullName>
    </submittedName>
</protein>
<dbReference type="GeneID" id="9224916"/>
<dbReference type="STRING" id="554155.C5FKD5"/>
<proteinExistence type="predicted"/>
<dbReference type="PANTHER" id="PTHR47668">
    <property type="entry name" value="DIENELACTONE HYDROLASE FAMILY PROTEIN (AFU_ORTHOLOGUE AFUA_6G01940)"/>
    <property type="match status" value="1"/>
</dbReference>
<evidence type="ECO:0000313" key="2">
    <source>
        <dbReference type="EMBL" id="EEQ30157.1"/>
    </source>
</evidence>
<dbReference type="VEuPathDB" id="FungiDB:MCYG_02976"/>
<dbReference type="HOGENOM" id="CLU_054590_0_0_1"/>
<evidence type="ECO:0000313" key="3">
    <source>
        <dbReference type="Proteomes" id="UP000002035"/>
    </source>
</evidence>
<dbReference type="GO" id="GO:0016787">
    <property type="term" value="F:hydrolase activity"/>
    <property type="evidence" value="ECO:0007669"/>
    <property type="project" value="UniProtKB-KW"/>
</dbReference>
<gene>
    <name evidence="2" type="ORF">MCYG_02976</name>
</gene>
<dbReference type="AlphaFoldDB" id="C5FKD5"/>
<dbReference type="PANTHER" id="PTHR47668:SF1">
    <property type="entry name" value="DIENELACTONE HYDROLASE DOMAIN-CONTAINING PROTEIN-RELATED"/>
    <property type="match status" value="1"/>
</dbReference>
<dbReference type="EMBL" id="DS995703">
    <property type="protein sequence ID" value="EEQ30157.1"/>
    <property type="molecule type" value="Genomic_DNA"/>
</dbReference>
<reference evidence="3" key="1">
    <citation type="journal article" date="2012" name="MBio">
        <title>Comparative genome analysis of Trichophyton rubrum and related dermatophytes reveals candidate genes involved in infection.</title>
        <authorList>
            <person name="Martinez D.A."/>
            <person name="Oliver B.G."/>
            <person name="Graeser Y."/>
            <person name="Goldberg J.M."/>
            <person name="Li W."/>
            <person name="Martinez-Rossi N.M."/>
            <person name="Monod M."/>
            <person name="Shelest E."/>
            <person name="Barton R.C."/>
            <person name="Birch E."/>
            <person name="Brakhage A.A."/>
            <person name="Chen Z."/>
            <person name="Gurr S.J."/>
            <person name="Heiman D."/>
            <person name="Heitman J."/>
            <person name="Kosti I."/>
            <person name="Rossi A."/>
            <person name="Saif S."/>
            <person name="Samalova M."/>
            <person name="Saunders C.W."/>
            <person name="Shea T."/>
            <person name="Summerbell R.C."/>
            <person name="Xu J."/>
            <person name="Young S."/>
            <person name="Zeng Q."/>
            <person name="Birren B.W."/>
            <person name="Cuomo C.A."/>
            <person name="White T.C."/>
        </authorList>
    </citation>
    <scope>NUCLEOTIDE SEQUENCE [LARGE SCALE GENOMIC DNA]</scope>
    <source>
        <strain evidence="3">ATCC MYA-4605 / CBS 113480</strain>
    </source>
</reference>
<sequence>MLVYDGRPAEKGKAPPKHLPLGFASIKSYITPTTTSRQFFLTPLVITYSDIQMSPALTPPQRPSWLYTVESTGTYTQRALSSDSQDTDIFGFFPQTLQGADIISTSDSERKYRVFMPDFFDGSPADISWYPPDTDEKKEKFGAFFQNRAPPPNTLPRIPKVVEEINKAYSIGGSGFKSWGVVGYCWGGKITSLLSGKDSLFKAAVQIHPAMIDPKEGLDVTIPMAILASMDEDAAEIDAYKNNLKVEKLVETYPTQIHGWMSARGDLKNPDVKKEYENGYKSVIAFLRAHL</sequence>
<keyword evidence="3" id="KW-1185">Reference proteome</keyword>
<accession>C5FKD5</accession>
<dbReference type="Proteomes" id="UP000002035">
    <property type="component" value="Unassembled WGS sequence"/>
</dbReference>
<feature type="domain" description="Dienelactone hydrolase" evidence="1">
    <location>
        <begin position="109"/>
        <end position="290"/>
    </location>
</feature>
<dbReference type="InterPro" id="IPR002925">
    <property type="entry name" value="Dienelactn_hydro"/>
</dbReference>
<name>C5FKD5_ARTOC</name>
<dbReference type="OrthoDB" id="2147163at2759"/>
<dbReference type="RefSeq" id="XP_002847470.1">
    <property type="nucleotide sequence ID" value="XM_002847424.1"/>
</dbReference>
<evidence type="ECO:0000259" key="1">
    <source>
        <dbReference type="Pfam" id="PF01738"/>
    </source>
</evidence>
<dbReference type="SUPFAM" id="SSF53474">
    <property type="entry name" value="alpha/beta-Hydrolases"/>
    <property type="match status" value="1"/>
</dbReference>
<dbReference type="InterPro" id="IPR029058">
    <property type="entry name" value="AB_hydrolase_fold"/>
</dbReference>
<organism evidence="2 3">
    <name type="scientific">Arthroderma otae (strain ATCC MYA-4605 / CBS 113480)</name>
    <name type="common">Microsporum canis</name>
    <dbReference type="NCBI Taxonomy" id="554155"/>
    <lineage>
        <taxon>Eukaryota</taxon>
        <taxon>Fungi</taxon>
        <taxon>Dikarya</taxon>
        <taxon>Ascomycota</taxon>
        <taxon>Pezizomycotina</taxon>
        <taxon>Eurotiomycetes</taxon>
        <taxon>Eurotiomycetidae</taxon>
        <taxon>Onygenales</taxon>
        <taxon>Arthrodermataceae</taxon>
        <taxon>Microsporum</taxon>
    </lineage>
</organism>
<dbReference type="Pfam" id="PF01738">
    <property type="entry name" value="DLH"/>
    <property type="match status" value="1"/>
</dbReference>